<feature type="chain" id="PRO_5042908531" description="Neuroparsin" evidence="1">
    <location>
        <begin position="25"/>
        <end position="137"/>
    </location>
</feature>
<gene>
    <name evidence="2" type="ORF">R5R35_001396</name>
</gene>
<reference evidence="2 3" key="1">
    <citation type="submission" date="2024-03" db="EMBL/GenBank/DDBJ databases">
        <title>The genome assembly and annotation of the cricket Gryllus longicercus Weissman &amp; Gray.</title>
        <authorList>
            <person name="Szrajer S."/>
            <person name="Gray D."/>
            <person name="Ylla G."/>
        </authorList>
    </citation>
    <scope>NUCLEOTIDE SEQUENCE [LARGE SCALE GENOMIC DNA]</scope>
    <source>
        <strain evidence="2">DAG 2021-001</strain>
        <tissue evidence="2">Whole body minus gut</tissue>
    </source>
</reference>
<keyword evidence="1" id="KW-0732">Signal</keyword>
<evidence type="ECO:0008006" key="4">
    <source>
        <dbReference type="Google" id="ProtNLM"/>
    </source>
</evidence>
<name>A0AAN9VJQ8_9ORTH</name>
<dbReference type="AlphaFoldDB" id="A0AAN9VJQ8"/>
<dbReference type="Proteomes" id="UP001378592">
    <property type="component" value="Unassembled WGS sequence"/>
</dbReference>
<organism evidence="2 3">
    <name type="scientific">Gryllus longicercus</name>
    <dbReference type="NCBI Taxonomy" id="2509291"/>
    <lineage>
        <taxon>Eukaryota</taxon>
        <taxon>Metazoa</taxon>
        <taxon>Ecdysozoa</taxon>
        <taxon>Arthropoda</taxon>
        <taxon>Hexapoda</taxon>
        <taxon>Insecta</taxon>
        <taxon>Pterygota</taxon>
        <taxon>Neoptera</taxon>
        <taxon>Polyneoptera</taxon>
        <taxon>Orthoptera</taxon>
        <taxon>Ensifera</taxon>
        <taxon>Gryllidea</taxon>
        <taxon>Grylloidea</taxon>
        <taxon>Gryllidae</taxon>
        <taxon>Gryllinae</taxon>
        <taxon>Gryllus</taxon>
    </lineage>
</organism>
<dbReference type="EMBL" id="JAZDUA010000153">
    <property type="protein sequence ID" value="KAK7866170.1"/>
    <property type="molecule type" value="Genomic_DNA"/>
</dbReference>
<evidence type="ECO:0000313" key="2">
    <source>
        <dbReference type="EMBL" id="KAK7866170.1"/>
    </source>
</evidence>
<accession>A0AAN9VJQ8</accession>
<feature type="signal peptide" evidence="1">
    <location>
        <begin position="1"/>
        <end position="24"/>
    </location>
</feature>
<evidence type="ECO:0000256" key="1">
    <source>
        <dbReference type="SAM" id="SignalP"/>
    </source>
</evidence>
<sequence>MTGDSTRFTLLGVLLALTVGTVVALVCEPPRDAEFCMRIRIKCLQFSEENCTASDGVFIERGGLCNYCNLCARYVGAGEVCNTTVVEHGSVEGGVGVWSVCSHPLVCSRRSNGTCVRSEECEYPSTDSTTEASSSSS</sequence>
<proteinExistence type="predicted"/>
<evidence type="ECO:0000313" key="3">
    <source>
        <dbReference type="Proteomes" id="UP001378592"/>
    </source>
</evidence>
<keyword evidence="3" id="KW-1185">Reference proteome</keyword>
<protein>
    <recommendedName>
        <fullName evidence="4">Neuroparsin</fullName>
    </recommendedName>
</protein>
<comment type="caution">
    <text evidence="2">The sequence shown here is derived from an EMBL/GenBank/DDBJ whole genome shotgun (WGS) entry which is preliminary data.</text>
</comment>